<dbReference type="OrthoDB" id="3261349at2759"/>
<feature type="transmembrane region" description="Helical" evidence="1">
    <location>
        <begin position="85"/>
        <end position="102"/>
    </location>
</feature>
<dbReference type="Pfam" id="PF20151">
    <property type="entry name" value="DUF6533"/>
    <property type="match status" value="1"/>
</dbReference>
<keyword evidence="1" id="KW-1133">Transmembrane helix</keyword>
<name>A0A5C2SAV6_9APHY</name>
<evidence type="ECO:0000313" key="4">
    <source>
        <dbReference type="Proteomes" id="UP000313359"/>
    </source>
</evidence>
<evidence type="ECO:0000256" key="1">
    <source>
        <dbReference type="SAM" id="Phobius"/>
    </source>
</evidence>
<evidence type="ECO:0000259" key="2">
    <source>
        <dbReference type="Pfam" id="PF20151"/>
    </source>
</evidence>
<reference evidence="3" key="1">
    <citation type="journal article" date="2018" name="Genome Biol. Evol.">
        <title>Genomics and development of Lentinus tigrinus, a white-rot wood-decaying mushroom with dimorphic fruiting bodies.</title>
        <authorList>
            <person name="Wu B."/>
            <person name="Xu Z."/>
            <person name="Knudson A."/>
            <person name="Carlson A."/>
            <person name="Chen N."/>
            <person name="Kovaka S."/>
            <person name="LaButti K."/>
            <person name="Lipzen A."/>
            <person name="Pennachio C."/>
            <person name="Riley R."/>
            <person name="Schakwitz W."/>
            <person name="Umezawa K."/>
            <person name="Ohm R.A."/>
            <person name="Grigoriev I.V."/>
            <person name="Nagy L.G."/>
            <person name="Gibbons J."/>
            <person name="Hibbett D."/>
        </authorList>
    </citation>
    <scope>NUCLEOTIDE SEQUENCE [LARGE SCALE GENOMIC DNA]</scope>
    <source>
        <strain evidence="3">ALCF2SS1-6</strain>
    </source>
</reference>
<dbReference type="AlphaFoldDB" id="A0A5C2SAV6"/>
<proteinExistence type="predicted"/>
<evidence type="ECO:0000313" key="3">
    <source>
        <dbReference type="EMBL" id="RPD60831.1"/>
    </source>
</evidence>
<feature type="transmembrane region" description="Helical" evidence="1">
    <location>
        <begin position="53"/>
        <end position="73"/>
    </location>
</feature>
<feature type="domain" description="DUF6533" evidence="2">
    <location>
        <begin position="23"/>
        <end position="67"/>
    </location>
</feature>
<keyword evidence="4" id="KW-1185">Reference proteome</keyword>
<feature type="transmembrane region" description="Helical" evidence="1">
    <location>
        <begin position="209"/>
        <end position="228"/>
    </location>
</feature>
<dbReference type="Proteomes" id="UP000313359">
    <property type="component" value="Unassembled WGS sequence"/>
</dbReference>
<dbReference type="EMBL" id="ML122264">
    <property type="protein sequence ID" value="RPD60831.1"/>
    <property type="molecule type" value="Genomic_DNA"/>
</dbReference>
<organism evidence="3 4">
    <name type="scientific">Lentinus tigrinus ALCF2SS1-6</name>
    <dbReference type="NCBI Taxonomy" id="1328759"/>
    <lineage>
        <taxon>Eukaryota</taxon>
        <taxon>Fungi</taxon>
        <taxon>Dikarya</taxon>
        <taxon>Basidiomycota</taxon>
        <taxon>Agaricomycotina</taxon>
        <taxon>Agaricomycetes</taxon>
        <taxon>Polyporales</taxon>
        <taxon>Polyporaceae</taxon>
        <taxon>Lentinus</taxon>
    </lineage>
</organism>
<feature type="transmembrane region" description="Helical" evidence="1">
    <location>
        <begin position="164"/>
        <end position="188"/>
    </location>
</feature>
<keyword evidence="1" id="KW-0472">Membrane</keyword>
<dbReference type="InterPro" id="IPR045340">
    <property type="entry name" value="DUF6533"/>
</dbReference>
<feature type="transmembrane region" description="Helical" evidence="1">
    <location>
        <begin position="114"/>
        <end position="134"/>
    </location>
</feature>
<dbReference type="STRING" id="1328759.A0A5C2SAV6"/>
<protein>
    <recommendedName>
        <fullName evidence="2">DUF6533 domain-containing protein</fullName>
    </recommendedName>
</protein>
<accession>A0A5C2SAV6</accession>
<sequence>MSAAALAAEIQTIAESSYPNRIVQTVAFAMLYYDFLLTLPLEVERYWTGGRSWASVFFFVNRYMAVLCHLPVVYEFFGNMPEEGFLIWGSVGVGGCSALLMLRTYALYNRNRRVVYVLSAICAVGGAISVWAILSVRGSPSPSTPKVSTYVGCDLRISQKQGYYLAAAWSSILAFDTTVFALTLWQALHVTGRTWSHSLFRVILRDGTVYFGVLAICYLSNIMTYIFVQPKHKGILTTLTNVLSTTLVTRMMLNIRNPDLLELPHRWPSDHFDD</sequence>
<gene>
    <name evidence="3" type="ORF">L227DRAFT_85243</name>
</gene>
<keyword evidence="1" id="KW-0812">Transmembrane</keyword>